<gene>
    <name evidence="4" type="ORF">US90_C0015G0024</name>
</gene>
<dbReference type="PROSITE" id="PS51084">
    <property type="entry name" value="HIT_2"/>
    <property type="match status" value="1"/>
</dbReference>
<organism evidence="4 5">
    <name type="scientific">Candidatus Shapirobacteria bacterium GW2011_GWE2_38_30</name>
    <dbReference type="NCBI Taxonomy" id="1618490"/>
    <lineage>
        <taxon>Bacteria</taxon>
        <taxon>Candidatus Shapironibacteriota</taxon>
    </lineage>
</organism>
<feature type="active site" description="Tele-AMP-histidine intermediate" evidence="1">
    <location>
        <position position="93"/>
    </location>
</feature>
<reference evidence="4 5" key="1">
    <citation type="journal article" date="2015" name="Nature">
        <title>rRNA introns, odd ribosomes, and small enigmatic genomes across a large radiation of phyla.</title>
        <authorList>
            <person name="Brown C.T."/>
            <person name="Hug L.A."/>
            <person name="Thomas B.C."/>
            <person name="Sharon I."/>
            <person name="Castelle C.J."/>
            <person name="Singh A."/>
            <person name="Wilkins M.J."/>
            <person name="Williams K.H."/>
            <person name="Banfield J.F."/>
        </authorList>
    </citation>
    <scope>NUCLEOTIDE SEQUENCE [LARGE SCALE GENOMIC DNA]</scope>
</reference>
<dbReference type="Gene3D" id="3.30.428.10">
    <property type="entry name" value="HIT-like"/>
    <property type="match status" value="1"/>
</dbReference>
<dbReference type="Proteomes" id="UP000034406">
    <property type="component" value="Unassembled WGS sequence"/>
</dbReference>
<evidence type="ECO:0000256" key="1">
    <source>
        <dbReference type="PIRSR" id="PIRSR601310-1"/>
    </source>
</evidence>
<evidence type="ECO:0000313" key="5">
    <source>
        <dbReference type="Proteomes" id="UP000034406"/>
    </source>
</evidence>
<comment type="caution">
    <text evidence="2">Lacks conserved residue(s) required for the propagation of feature annotation.</text>
</comment>
<dbReference type="InterPro" id="IPR036265">
    <property type="entry name" value="HIT-like_sf"/>
</dbReference>
<dbReference type="PANTHER" id="PTHR46648">
    <property type="entry name" value="HIT FAMILY PROTEIN 1"/>
    <property type="match status" value="1"/>
</dbReference>
<dbReference type="GO" id="GO:0009117">
    <property type="term" value="P:nucleotide metabolic process"/>
    <property type="evidence" value="ECO:0007669"/>
    <property type="project" value="TreeGrafter"/>
</dbReference>
<dbReference type="Pfam" id="PF01230">
    <property type="entry name" value="HIT"/>
    <property type="match status" value="1"/>
</dbReference>
<comment type="caution">
    <text evidence="4">The sequence shown here is derived from an EMBL/GenBank/DDBJ whole genome shotgun (WGS) entry which is preliminary data.</text>
</comment>
<dbReference type="InterPro" id="IPR011146">
    <property type="entry name" value="HIT-like"/>
</dbReference>
<proteinExistence type="predicted"/>
<feature type="domain" description="HIT" evidence="3">
    <location>
        <begin position="6"/>
        <end position="106"/>
    </location>
</feature>
<dbReference type="EMBL" id="LBUT01000015">
    <property type="protein sequence ID" value="KKQ69581.1"/>
    <property type="molecule type" value="Genomic_DNA"/>
</dbReference>
<dbReference type="STRING" id="1618490.US90_C0015G0024"/>
<dbReference type="SUPFAM" id="SSF54197">
    <property type="entry name" value="HIT-like"/>
    <property type="match status" value="1"/>
</dbReference>
<accession>A0A0G0MXB5</accession>
<evidence type="ECO:0000256" key="2">
    <source>
        <dbReference type="PROSITE-ProRule" id="PRU00464"/>
    </source>
</evidence>
<dbReference type="PRINTS" id="PR00332">
    <property type="entry name" value="HISTRIAD"/>
</dbReference>
<dbReference type="GO" id="GO:0003824">
    <property type="term" value="F:catalytic activity"/>
    <property type="evidence" value="ECO:0007669"/>
    <property type="project" value="InterPro"/>
</dbReference>
<evidence type="ECO:0000259" key="3">
    <source>
        <dbReference type="PROSITE" id="PS51084"/>
    </source>
</evidence>
<dbReference type="InterPro" id="IPR001310">
    <property type="entry name" value="Histidine_triad_HIT"/>
</dbReference>
<sequence length="135" mass="15418">MEDNCIFCKIVKNEIPSYKVYEDDLFLAFLDIKPLNPGNSLLIPKDHYRWVYEVPNFGAYWQVAQKIALATIKSLNADSISFVTLGHDVPHAHIRIIPRFQNDSHADSIDFKATQEINSDQMAKIAQKTALQIIN</sequence>
<evidence type="ECO:0000313" key="4">
    <source>
        <dbReference type="EMBL" id="KKQ69581.1"/>
    </source>
</evidence>
<name>A0A0G0MXB5_9BACT</name>
<dbReference type="AlphaFoldDB" id="A0A0G0MXB5"/>
<protein>
    <recommendedName>
        <fullName evidence="3">HIT domain-containing protein</fullName>
    </recommendedName>
</protein>
<dbReference type="PANTHER" id="PTHR46648:SF1">
    <property type="entry name" value="ADENOSINE 5'-MONOPHOSPHORAMIDASE HNT1"/>
    <property type="match status" value="1"/>
</dbReference>